<evidence type="ECO:0000256" key="9">
    <source>
        <dbReference type="HAMAP-Rule" id="MF_00135"/>
    </source>
</evidence>
<feature type="domain" description="N-(5'phosphoribosyl) anthranilate isomerase (PRAI)" evidence="10">
    <location>
        <begin position="19"/>
        <end position="218"/>
    </location>
</feature>
<evidence type="ECO:0000313" key="12">
    <source>
        <dbReference type="Proteomes" id="UP000323426"/>
    </source>
</evidence>
<dbReference type="GO" id="GO:0000162">
    <property type="term" value="P:L-tryptophan biosynthetic process"/>
    <property type="evidence" value="ECO:0007669"/>
    <property type="project" value="UniProtKB-UniRule"/>
</dbReference>
<evidence type="ECO:0000256" key="7">
    <source>
        <dbReference type="ARBA" id="ARBA00023141"/>
    </source>
</evidence>
<comment type="similarity">
    <text evidence="9">Belongs to the TrpF family.</text>
</comment>
<dbReference type="SUPFAM" id="SSF51366">
    <property type="entry name" value="Ribulose-phoshate binding barrel"/>
    <property type="match status" value="1"/>
</dbReference>
<protein>
    <recommendedName>
        <fullName evidence="4 9">N-(5'-phosphoribosyl)anthranilate isomerase</fullName>
        <shortName evidence="9">PRAI</shortName>
        <ecNumber evidence="3 9">5.3.1.24</ecNumber>
    </recommendedName>
</protein>
<keyword evidence="5 9" id="KW-0028">Amino-acid biosynthesis</keyword>
<evidence type="ECO:0000313" key="11">
    <source>
        <dbReference type="EMBL" id="KAA5544801.1"/>
    </source>
</evidence>
<name>A0A5M6DB78_9BACT</name>
<reference evidence="11 12" key="1">
    <citation type="submission" date="2019-09" db="EMBL/GenBank/DDBJ databases">
        <title>Genome sequence and assembly of Adhaeribacter sp.</title>
        <authorList>
            <person name="Chhetri G."/>
        </authorList>
    </citation>
    <scope>NUCLEOTIDE SEQUENCE [LARGE SCALE GENOMIC DNA]</scope>
    <source>
        <strain evidence="11 12">DK36</strain>
    </source>
</reference>
<dbReference type="CDD" id="cd00405">
    <property type="entry name" value="PRAI"/>
    <property type="match status" value="1"/>
</dbReference>
<keyword evidence="12" id="KW-1185">Reference proteome</keyword>
<dbReference type="UniPathway" id="UPA00035">
    <property type="reaction ID" value="UER00042"/>
</dbReference>
<dbReference type="InterPro" id="IPR011060">
    <property type="entry name" value="RibuloseP-bd_barrel"/>
</dbReference>
<dbReference type="Pfam" id="PF00697">
    <property type="entry name" value="PRAI"/>
    <property type="match status" value="1"/>
</dbReference>
<dbReference type="RefSeq" id="WP_150089050.1">
    <property type="nucleotide sequence ID" value="NZ_VWSF01000010.1"/>
</dbReference>
<evidence type="ECO:0000256" key="4">
    <source>
        <dbReference type="ARBA" id="ARBA00022272"/>
    </source>
</evidence>
<proteinExistence type="inferred from homology"/>
<evidence type="ECO:0000256" key="3">
    <source>
        <dbReference type="ARBA" id="ARBA00012572"/>
    </source>
</evidence>
<dbReference type="AlphaFoldDB" id="A0A5M6DB78"/>
<comment type="catalytic activity">
    <reaction evidence="1 9">
        <text>N-(5-phospho-beta-D-ribosyl)anthranilate = 1-(2-carboxyphenylamino)-1-deoxy-D-ribulose 5-phosphate</text>
        <dbReference type="Rhea" id="RHEA:21540"/>
        <dbReference type="ChEBI" id="CHEBI:18277"/>
        <dbReference type="ChEBI" id="CHEBI:58613"/>
        <dbReference type="EC" id="5.3.1.24"/>
    </reaction>
</comment>
<dbReference type="InterPro" id="IPR001240">
    <property type="entry name" value="PRAI_dom"/>
</dbReference>
<evidence type="ECO:0000256" key="6">
    <source>
        <dbReference type="ARBA" id="ARBA00022822"/>
    </source>
</evidence>
<dbReference type="HAMAP" id="MF_00135">
    <property type="entry name" value="PRAI"/>
    <property type="match status" value="1"/>
</dbReference>
<evidence type="ECO:0000256" key="2">
    <source>
        <dbReference type="ARBA" id="ARBA00004664"/>
    </source>
</evidence>
<dbReference type="EMBL" id="VWSF01000010">
    <property type="protein sequence ID" value="KAA5544801.1"/>
    <property type="molecule type" value="Genomic_DNA"/>
</dbReference>
<dbReference type="GO" id="GO:0004640">
    <property type="term" value="F:phosphoribosylanthranilate isomerase activity"/>
    <property type="evidence" value="ECO:0007669"/>
    <property type="project" value="UniProtKB-UniRule"/>
</dbReference>
<comment type="caution">
    <text evidence="11">The sequence shown here is derived from an EMBL/GenBank/DDBJ whole genome shotgun (WGS) entry which is preliminary data.</text>
</comment>
<evidence type="ECO:0000256" key="5">
    <source>
        <dbReference type="ARBA" id="ARBA00022605"/>
    </source>
</evidence>
<dbReference type="EC" id="5.3.1.24" evidence="3 9"/>
<dbReference type="PANTHER" id="PTHR42894:SF1">
    <property type="entry name" value="N-(5'-PHOSPHORIBOSYL)ANTHRANILATE ISOMERASE"/>
    <property type="match status" value="1"/>
</dbReference>
<accession>A0A5M6DB78</accession>
<dbReference type="InterPro" id="IPR044643">
    <property type="entry name" value="TrpF_fam"/>
</dbReference>
<keyword evidence="7 9" id="KW-0057">Aromatic amino acid biosynthesis</keyword>
<keyword evidence="8 9" id="KW-0413">Isomerase</keyword>
<evidence type="ECO:0000259" key="10">
    <source>
        <dbReference type="Pfam" id="PF00697"/>
    </source>
</evidence>
<dbReference type="Gene3D" id="3.20.20.70">
    <property type="entry name" value="Aldolase class I"/>
    <property type="match status" value="1"/>
</dbReference>
<sequence>MQAAANLDNRLTQDTLRLKVCGMRQAENIEAILALKPDYLGFIFYPKSSRFVGEELPAEILNQIPTSTQKVGVFVNEPVANILEKVRKYKLDAVQLHGEESPAMCQELKAASLIVLKAFSVDDAFDFNTLKPYEGTCHYYLFDTKGKEYGGNGVRFNWEILKNYSGETPFFMSGGIDLEHAAQIKALELPLLKGIDINSRFELSPALKDSNKVASFFRQIREPETTT</sequence>
<evidence type="ECO:0000256" key="1">
    <source>
        <dbReference type="ARBA" id="ARBA00001164"/>
    </source>
</evidence>
<keyword evidence="6 9" id="KW-0822">Tryptophan biosynthesis</keyword>
<organism evidence="11 12">
    <name type="scientific">Adhaeribacter rhizoryzae</name>
    <dbReference type="NCBI Taxonomy" id="2607907"/>
    <lineage>
        <taxon>Bacteria</taxon>
        <taxon>Pseudomonadati</taxon>
        <taxon>Bacteroidota</taxon>
        <taxon>Cytophagia</taxon>
        <taxon>Cytophagales</taxon>
        <taxon>Hymenobacteraceae</taxon>
        <taxon>Adhaeribacter</taxon>
    </lineage>
</organism>
<gene>
    <name evidence="9" type="primary">trpF</name>
    <name evidence="11" type="ORF">F0145_14040</name>
</gene>
<evidence type="ECO:0000256" key="8">
    <source>
        <dbReference type="ARBA" id="ARBA00023235"/>
    </source>
</evidence>
<comment type="pathway">
    <text evidence="2 9">Amino-acid biosynthesis; L-tryptophan biosynthesis; L-tryptophan from chorismate: step 3/5.</text>
</comment>
<dbReference type="InterPro" id="IPR013785">
    <property type="entry name" value="Aldolase_TIM"/>
</dbReference>
<dbReference type="PANTHER" id="PTHR42894">
    <property type="entry name" value="N-(5'-PHOSPHORIBOSYL)ANTHRANILATE ISOMERASE"/>
    <property type="match status" value="1"/>
</dbReference>
<dbReference type="Proteomes" id="UP000323426">
    <property type="component" value="Unassembled WGS sequence"/>
</dbReference>